<evidence type="ECO:0000313" key="2">
    <source>
        <dbReference type="EMBL" id="AFY01141.1"/>
    </source>
</evidence>
<evidence type="ECO:0000313" key="3">
    <source>
        <dbReference type="Proteomes" id="UP000010074"/>
    </source>
</evidence>
<proteinExistence type="predicted"/>
<organism evidence="2 3">
    <name type="scientific">Bdellovibrio bacteriovorus str. Tiberius</name>
    <dbReference type="NCBI Taxonomy" id="1069642"/>
    <lineage>
        <taxon>Bacteria</taxon>
        <taxon>Pseudomonadati</taxon>
        <taxon>Bdellovibrionota</taxon>
        <taxon>Bdellovibrionia</taxon>
        <taxon>Bdellovibrionales</taxon>
        <taxon>Pseudobdellovibrionaceae</taxon>
        <taxon>Bdellovibrio</taxon>
    </lineage>
</organism>
<dbReference type="SMART" id="SM01022">
    <property type="entry name" value="ASCH"/>
    <property type="match status" value="1"/>
</dbReference>
<dbReference type="KEGG" id="bbat:Bdt_1443"/>
<accession>K7YMU3</accession>
<protein>
    <recommendedName>
        <fullName evidence="1">ASCH domain-containing protein</fullName>
    </recommendedName>
</protein>
<dbReference type="InterPro" id="IPR007374">
    <property type="entry name" value="ASCH_domain"/>
</dbReference>
<dbReference type="InterPro" id="IPR015947">
    <property type="entry name" value="PUA-like_sf"/>
</dbReference>
<feature type="domain" description="ASCH" evidence="1">
    <location>
        <begin position="7"/>
        <end position="100"/>
    </location>
</feature>
<dbReference type="Pfam" id="PF04266">
    <property type="entry name" value="ASCH"/>
    <property type="match status" value="1"/>
</dbReference>
<reference evidence="2 3" key="1">
    <citation type="journal article" date="2012" name="BMC Genomics">
        <title>Genome analysis of a simultaneously predatory and prey-independent, novel Bdellovibrio bacteriovorus from the River Tiber, supports in silico predictions of both ancient and recent lateral gene transfer from diverse bacteria.</title>
        <authorList>
            <person name="Hobley L."/>
            <person name="Lerner T.R."/>
            <person name="Williams L.E."/>
            <person name="Lambert C."/>
            <person name="Till R."/>
            <person name="Milner D.S."/>
            <person name="Basford S.M."/>
            <person name="Capeness M.J."/>
            <person name="Fenton A.K."/>
            <person name="Atterbury R.J."/>
            <person name="Harris M.A."/>
            <person name="Sockett R.E."/>
        </authorList>
    </citation>
    <scope>NUCLEOTIDE SEQUENCE [LARGE SCALE GENOMIC DNA]</scope>
    <source>
        <strain evidence="2 3">Tiberius</strain>
    </source>
</reference>
<gene>
    <name evidence="2" type="ORF">Bdt_1443</name>
</gene>
<evidence type="ECO:0000259" key="1">
    <source>
        <dbReference type="SMART" id="SM01022"/>
    </source>
</evidence>
<sequence>MMKHKTLSIVHPNGTRIANGEKTIEVRRWLPPTDLTGDLLIVENKNFLFKEGETDIGIPVAIVKIKSVRPFEEKDIPAACATRWEPGYYSWELTEVRKLNSTQQVLAARGIYELEIDL</sequence>
<dbReference type="EMBL" id="CP002930">
    <property type="protein sequence ID" value="AFY01141.1"/>
    <property type="molecule type" value="Genomic_DNA"/>
</dbReference>
<dbReference type="Gene3D" id="2.30.130.30">
    <property type="entry name" value="Hypothetical protein"/>
    <property type="match status" value="1"/>
</dbReference>
<name>K7YMU3_BDEBC</name>
<dbReference type="PATRIC" id="fig|1069642.3.peg.1425"/>
<dbReference type="AlphaFoldDB" id="K7YMU3"/>
<dbReference type="HOGENOM" id="CLU_166574_0_0_7"/>
<dbReference type="Proteomes" id="UP000010074">
    <property type="component" value="Chromosome"/>
</dbReference>
<dbReference type="RefSeq" id="WP_015090602.1">
    <property type="nucleotide sequence ID" value="NC_019567.1"/>
</dbReference>
<dbReference type="SUPFAM" id="SSF88697">
    <property type="entry name" value="PUA domain-like"/>
    <property type="match status" value="1"/>
</dbReference>